<evidence type="ECO:0000256" key="1">
    <source>
        <dbReference type="ARBA" id="ARBA00023054"/>
    </source>
</evidence>
<evidence type="ECO:0000313" key="3">
    <source>
        <dbReference type="EMBL" id="KAH9634557.1"/>
    </source>
</evidence>
<organism evidence="3 4">
    <name type="scientific">Spodoptera exigua</name>
    <name type="common">Beet armyworm</name>
    <name type="synonym">Noctua fulgens</name>
    <dbReference type="NCBI Taxonomy" id="7107"/>
    <lineage>
        <taxon>Eukaryota</taxon>
        <taxon>Metazoa</taxon>
        <taxon>Ecdysozoa</taxon>
        <taxon>Arthropoda</taxon>
        <taxon>Hexapoda</taxon>
        <taxon>Insecta</taxon>
        <taxon>Pterygota</taxon>
        <taxon>Neoptera</taxon>
        <taxon>Endopterygota</taxon>
        <taxon>Lepidoptera</taxon>
        <taxon>Glossata</taxon>
        <taxon>Ditrysia</taxon>
        <taxon>Noctuoidea</taxon>
        <taxon>Noctuidae</taxon>
        <taxon>Amphipyrinae</taxon>
        <taxon>Spodoptera</taxon>
    </lineage>
</organism>
<dbReference type="Pfam" id="PF15739">
    <property type="entry name" value="TSNAXIP1_N"/>
    <property type="match status" value="1"/>
</dbReference>
<protein>
    <recommendedName>
        <fullName evidence="2">Translin-associated factor X-interacting protein 1 N-terminal domain-containing protein</fullName>
    </recommendedName>
</protein>
<sequence>MISVPKYIKYLDIQINEQLKCLKKSNSKLLEVQQSEYDQVLEIHQKAFKTLIDYSVTYSGILDKIKQAYDHALKVRNERISQFIIQDVSTIS</sequence>
<keyword evidence="1" id="KW-0175">Coiled coil</keyword>
<evidence type="ECO:0000313" key="4">
    <source>
        <dbReference type="Proteomes" id="UP000814243"/>
    </source>
</evidence>
<dbReference type="Proteomes" id="UP000814243">
    <property type="component" value="Unassembled WGS sequence"/>
</dbReference>
<comment type="caution">
    <text evidence="3">The sequence shown here is derived from an EMBL/GenBank/DDBJ whole genome shotgun (WGS) entry which is preliminary data.</text>
</comment>
<dbReference type="EMBL" id="JACEFF010000604">
    <property type="protein sequence ID" value="KAH9634557.1"/>
    <property type="molecule type" value="Genomic_DNA"/>
</dbReference>
<dbReference type="InterPro" id="IPR032755">
    <property type="entry name" value="TSNAXIP1_N"/>
</dbReference>
<evidence type="ECO:0000259" key="2">
    <source>
        <dbReference type="Pfam" id="PF15739"/>
    </source>
</evidence>
<reference evidence="3" key="1">
    <citation type="journal article" date="2021" name="G3 (Bethesda)">
        <title>Genome and transcriptome analysis of the beet armyworm Spodoptera exigua reveals targets for pest control. .</title>
        <authorList>
            <person name="Simon S."/>
            <person name="Breeschoten T."/>
            <person name="Jansen H.J."/>
            <person name="Dirks R.P."/>
            <person name="Schranz M.E."/>
            <person name="Ros V.I.D."/>
        </authorList>
    </citation>
    <scope>NUCLEOTIDE SEQUENCE</scope>
    <source>
        <strain evidence="3">TB_SE_WUR_2020</strain>
    </source>
</reference>
<feature type="domain" description="Translin-associated factor X-interacting protein 1 N-terminal" evidence="2">
    <location>
        <begin position="22"/>
        <end position="83"/>
    </location>
</feature>
<proteinExistence type="predicted"/>
<dbReference type="AlphaFoldDB" id="A0A922MCV0"/>
<gene>
    <name evidence="3" type="ORF">HF086_006182</name>
</gene>
<accession>A0A922MCV0</accession>
<name>A0A922MCV0_SPOEX</name>